<name>A0A0L0P5F8_CANAR</name>
<gene>
    <name evidence="1" type="ORF">QG37_01437</name>
</gene>
<dbReference type="Proteomes" id="UP000037122">
    <property type="component" value="Unassembled WGS sequence"/>
</dbReference>
<sequence length="52" mass="6013">MLIGECSNVAAFLDLFFLWEHQVPSDRAIYSLKKKTLILYITLVIMQGFPHT</sequence>
<dbReference type="EMBL" id="LGST01000009">
    <property type="protein sequence ID" value="KNE01602.1"/>
    <property type="molecule type" value="Genomic_DNA"/>
</dbReference>
<proteinExistence type="predicted"/>
<reference evidence="2" key="1">
    <citation type="journal article" date="2015" name="BMC Genomics">
        <title>Draft genome of a commonly misdiagnosed multidrug resistant pathogen Candida auris.</title>
        <authorList>
            <person name="Chatterjee S."/>
            <person name="Alampalli S.V."/>
            <person name="Nageshan R.K."/>
            <person name="Chettiar S.T."/>
            <person name="Joshi S."/>
            <person name="Tatu U.S."/>
        </authorList>
    </citation>
    <scope>NUCLEOTIDE SEQUENCE [LARGE SCALE GENOMIC DNA]</scope>
    <source>
        <strain evidence="2">6684</strain>
    </source>
</reference>
<dbReference type="VEuPathDB" id="FungiDB:QG37_01437"/>
<evidence type="ECO:0000313" key="2">
    <source>
        <dbReference type="Proteomes" id="UP000037122"/>
    </source>
</evidence>
<evidence type="ECO:0000313" key="1">
    <source>
        <dbReference type="EMBL" id="KNE01602.1"/>
    </source>
</evidence>
<accession>A0A0L0P5F8</accession>
<comment type="caution">
    <text evidence="1">The sequence shown here is derived from an EMBL/GenBank/DDBJ whole genome shotgun (WGS) entry which is preliminary data.</text>
</comment>
<protein>
    <submittedName>
        <fullName evidence="1">Uncharacterized protein</fullName>
    </submittedName>
</protein>
<organism evidence="1 2">
    <name type="scientific">Candidozyma auris</name>
    <name type="common">Yeast</name>
    <name type="synonym">Candida auris</name>
    <dbReference type="NCBI Taxonomy" id="498019"/>
    <lineage>
        <taxon>Eukaryota</taxon>
        <taxon>Fungi</taxon>
        <taxon>Dikarya</taxon>
        <taxon>Ascomycota</taxon>
        <taxon>Saccharomycotina</taxon>
        <taxon>Pichiomycetes</taxon>
        <taxon>Metschnikowiaceae</taxon>
        <taxon>Candidozyma</taxon>
    </lineage>
</organism>
<dbReference type="AlphaFoldDB" id="A0A0L0P5F8"/>